<dbReference type="AlphaFoldDB" id="A0A1W0E5M0"/>
<keyword evidence="2" id="KW-1185">Reference proteome</keyword>
<proteinExistence type="predicted"/>
<accession>A0A1W0E5M0</accession>
<sequence>MIEIFKECLEKIKNSFYKKILENNTERILDVFTNADLENKVFISKFNFSINIDVLSLHKYLGQNFIYFYTLEKEILLFLKKLATRILFSHGYKNIEILSFTLNEDNLNIQNCMLLYCKFNFITFPVLEQNTNLQSLREFLNINEKIIFNIKDKKIKQLYVNNKTILCLKGELSFKNNKSTQYKYIHTETYMCNNVSEMFDKICPNKTIKIRQGEKTVFYLSNDKIFVEEDDNKCLAEKTNLNSLTVPNKTTNKMFCGTCGKKLYPICEEILFEYDYVLNYNNMLIPVKSNGKFENNFYVCIGYFVRAKNGQIFFFLLNSYKERHEERIDSTFSIKNIKIETFLSKRIEEIVDADITVELKCLFIIINMFNIRKTEINAIISCSDSEEKKNPLVMVIFSNDLKFTAYFIKKLLKSKVNIVFSDKICNNMVKNTLFLFDLKTLSVRDYFKTKYMCFVLKFDQILFQNCVKNVLKPSILHDNTLNDDENEIIKEIFLIFKKANKAKIPLEILFNSAEMLYKSITDITCYHYNANQVKNVLVKMFKDKFVE</sequence>
<gene>
    <name evidence="1" type="ORF">EHP00_14</name>
</gene>
<dbReference type="Proteomes" id="UP000192758">
    <property type="component" value="Unassembled WGS sequence"/>
</dbReference>
<dbReference type="EMBL" id="MNPJ01000019">
    <property type="protein sequence ID" value="OQS54506.1"/>
    <property type="molecule type" value="Genomic_DNA"/>
</dbReference>
<dbReference type="OrthoDB" id="10652350at2759"/>
<dbReference type="VEuPathDB" id="MicrosporidiaDB:EHP00_14"/>
<name>A0A1W0E5M0_9MICR</name>
<reference evidence="1 2" key="1">
    <citation type="journal article" date="2017" name="Environ. Microbiol.">
        <title>Decay of the glycolytic pathway and adaptation to intranuclear parasitism within Enterocytozoonidae microsporidia.</title>
        <authorList>
            <person name="Wiredu Boakye D."/>
            <person name="Jaroenlak P."/>
            <person name="Prachumwat A."/>
            <person name="Williams T.A."/>
            <person name="Bateman K.S."/>
            <person name="Itsathitphaisarn O."/>
            <person name="Sritunyalucksana K."/>
            <person name="Paszkiewicz K.H."/>
            <person name="Moore K.A."/>
            <person name="Stentiford G.D."/>
            <person name="Williams B.A."/>
        </authorList>
    </citation>
    <scope>NUCLEOTIDE SEQUENCE [LARGE SCALE GENOMIC DNA]</scope>
    <source>
        <strain evidence="1 2">TH1</strain>
    </source>
</reference>
<comment type="caution">
    <text evidence="1">The sequence shown here is derived from an EMBL/GenBank/DDBJ whole genome shotgun (WGS) entry which is preliminary data.</text>
</comment>
<organism evidence="1 2">
    <name type="scientific">Ecytonucleospora hepatopenaei</name>
    <dbReference type="NCBI Taxonomy" id="646526"/>
    <lineage>
        <taxon>Eukaryota</taxon>
        <taxon>Fungi</taxon>
        <taxon>Fungi incertae sedis</taxon>
        <taxon>Microsporidia</taxon>
        <taxon>Enterocytozoonidae</taxon>
        <taxon>Ecytonucleospora</taxon>
    </lineage>
</organism>
<protein>
    <submittedName>
        <fullName evidence="1">Uncharacterized protein</fullName>
    </submittedName>
</protein>
<evidence type="ECO:0000313" key="2">
    <source>
        <dbReference type="Proteomes" id="UP000192758"/>
    </source>
</evidence>
<evidence type="ECO:0000313" key="1">
    <source>
        <dbReference type="EMBL" id="OQS54506.1"/>
    </source>
</evidence>